<dbReference type="Gene3D" id="3.40.30.10">
    <property type="entry name" value="Glutaredoxin"/>
    <property type="match status" value="1"/>
</dbReference>
<dbReference type="PANTHER" id="PTHR42673">
    <property type="entry name" value="MALEYLACETOACETATE ISOMERASE"/>
    <property type="match status" value="1"/>
</dbReference>
<proteinExistence type="predicted"/>
<dbReference type="Pfam" id="PF14834">
    <property type="entry name" value="GST_C_4"/>
    <property type="match status" value="1"/>
</dbReference>
<dbReference type="Proteomes" id="UP000215767">
    <property type="component" value="Unassembled WGS sequence"/>
</dbReference>
<name>A0A261UL18_9BORD</name>
<dbReference type="SFLD" id="SFLDS00019">
    <property type="entry name" value="Glutathione_Transferase_(cytos"/>
    <property type="match status" value="1"/>
</dbReference>
<dbReference type="OrthoDB" id="8857552at2"/>
<dbReference type="SFLD" id="SFLDG00358">
    <property type="entry name" value="Main_(cytGST)"/>
    <property type="match status" value="1"/>
</dbReference>
<gene>
    <name evidence="2" type="ORF">CAL28_24510</name>
</gene>
<keyword evidence="3" id="KW-1185">Reference proteome</keyword>
<dbReference type="SUPFAM" id="SSF52833">
    <property type="entry name" value="Thioredoxin-like"/>
    <property type="match status" value="1"/>
</dbReference>
<dbReference type="Pfam" id="PF02798">
    <property type="entry name" value="GST_N"/>
    <property type="match status" value="1"/>
</dbReference>
<dbReference type="InterPro" id="IPR004045">
    <property type="entry name" value="Glutathione_S-Trfase_N"/>
</dbReference>
<dbReference type="CDD" id="cd03195">
    <property type="entry name" value="GST_C_4"/>
    <property type="match status" value="1"/>
</dbReference>
<protein>
    <submittedName>
        <fullName evidence="2">Glutathione S-transferase</fullName>
    </submittedName>
</protein>
<dbReference type="CDD" id="cd00570">
    <property type="entry name" value="GST_N_family"/>
    <property type="match status" value="1"/>
</dbReference>
<dbReference type="InterPro" id="IPR040079">
    <property type="entry name" value="Glutathione_S-Trfase"/>
</dbReference>
<feature type="domain" description="GST N-terminal" evidence="1">
    <location>
        <begin position="6"/>
        <end position="87"/>
    </location>
</feature>
<keyword evidence="2" id="KW-0808">Transferase</keyword>
<dbReference type="InterPro" id="IPR036249">
    <property type="entry name" value="Thioredoxin-like_sf"/>
</dbReference>
<dbReference type="GO" id="GO:0016034">
    <property type="term" value="F:maleylacetoacetate isomerase activity"/>
    <property type="evidence" value="ECO:0007669"/>
    <property type="project" value="TreeGrafter"/>
</dbReference>
<dbReference type="PROSITE" id="PS50404">
    <property type="entry name" value="GST_NTER"/>
    <property type="match status" value="1"/>
</dbReference>
<dbReference type="EMBL" id="NEVS01000004">
    <property type="protein sequence ID" value="OZI62355.1"/>
    <property type="molecule type" value="Genomic_DNA"/>
</dbReference>
<dbReference type="SUPFAM" id="SSF47616">
    <property type="entry name" value="GST C-terminal domain-like"/>
    <property type="match status" value="1"/>
</dbReference>
<reference evidence="3" key="1">
    <citation type="submission" date="2017-05" db="EMBL/GenBank/DDBJ databases">
        <title>Complete and WGS of Bordetella genogroups.</title>
        <authorList>
            <person name="Spilker T."/>
            <person name="Lipuma J."/>
        </authorList>
    </citation>
    <scope>NUCLEOTIDE SEQUENCE [LARGE SCALE GENOMIC DNA]</scope>
    <source>
        <strain evidence="3">AU8856</strain>
    </source>
</reference>
<dbReference type="GO" id="GO:0006559">
    <property type="term" value="P:L-phenylalanine catabolic process"/>
    <property type="evidence" value="ECO:0007669"/>
    <property type="project" value="TreeGrafter"/>
</dbReference>
<dbReference type="InterPro" id="IPR034338">
    <property type="entry name" value="GST_4_C"/>
</dbReference>
<dbReference type="NCBIfam" id="NF011693">
    <property type="entry name" value="PRK15113.1"/>
    <property type="match status" value="1"/>
</dbReference>
<dbReference type="InterPro" id="IPR036282">
    <property type="entry name" value="Glutathione-S-Trfase_C_sf"/>
</dbReference>
<evidence type="ECO:0000259" key="1">
    <source>
        <dbReference type="PROSITE" id="PS50404"/>
    </source>
</evidence>
<dbReference type="Gene3D" id="1.20.1050.10">
    <property type="match status" value="1"/>
</dbReference>
<dbReference type="RefSeq" id="WP_094843735.1">
    <property type="nucleotide sequence ID" value="NZ_NEVS01000004.1"/>
</dbReference>
<dbReference type="PANTHER" id="PTHR42673:SF21">
    <property type="entry name" value="GLUTATHIONE S-TRANSFERASE YFCF"/>
    <property type="match status" value="1"/>
</dbReference>
<organism evidence="2 3">
    <name type="scientific">Bordetella genomosp. 11</name>
    <dbReference type="NCBI Taxonomy" id="1416808"/>
    <lineage>
        <taxon>Bacteria</taxon>
        <taxon>Pseudomonadati</taxon>
        <taxon>Pseudomonadota</taxon>
        <taxon>Betaproteobacteria</taxon>
        <taxon>Burkholderiales</taxon>
        <taxon>Alcaligenaceae</taxon>
        <taxon>Bordetella</taxon>
    </lineage>
</organism>
<evidence type="ECO:0000313" key="3">
    <source>
        <dbReference type="Proteomes" id="UP000215767"/>
    </source>
</evidence>
<comment type="caution">
    <text evidence="2">The sequence shown here is derived from an EMBL/GenBank/DDBJ whole genome shotgun (WGS) entry which is preliminary data.</text>
</comment>
<dbReference type="AlphaFoldDB" id="A0A261UL18"/>
<accession>A0A261UL18</accession>
<dbReference type="GO" id="GO:0006749">
    <property type="term" value="P:glutathione metabolic process"/>
    <property type="evidence" value="ECO:0007669"/>
    <property type="project" value="TreeGrafter"/>
</dbReference>
<dbReference type="GO" id="GO:0004364">
    <property type="term" value="F:glutathione transferase activity"/>
    <property type="evidence" value="ECO:0007669"/>
    <property type="project" value="TreeGrafter"/>
</dbReference>
<sequence length="211" mass="23642">MPQNLPTLFVDHQFTSPYALSVYVTLLEKGIAFATERLDLAARQHQQAAYCQQSLTARVPTLVHEGFTLSESSAISEYLEDVFAPPAYAAVYPQDARLRARARQVQAWLRSDLLPIRNERGTDTVFIQPTATPLSAAAREAADKLFRVAEQLLPAQAGNLFGNWCIADTDLALMLNRLTMNGDAVPERLKAYAARQWQRPSVQQWVQQQRA</sequence>
<evidence type="ECO:0000313" key="2">
    <source>
        <dbReference type="EMBL" id="OZI62355.1"/>
    </source>
</evidence>